<evidence type="ECO:0000313" key="2">
    <source>
        <dbReference type="Proteomes" id="UP001295684"/>
    </source>
</evidence>
<organism evidence="1 2">
    <name type="scientific">Euplotes crassus</name>
    <dbReference type="NCBI Taxonomy" id="5936"/>
    <lineage>
        <taxon>Eukaryota</taxon>
        <taxon>Sar</taxon>
        <taxon>Alveolata</taxon>
        <taxon>Ciliophora</taxon>
        <taxon>Intramacronucleata</taxon>
        <taxon>Spirotrichea</taxon>
        <taxon>Hypotrichia</taxon>
        <taxon>Euplotida</taxon>
        <taxon>Euplotidae</taxon>
        <taxon>Moneuplotes</taxon>
    </lineage>
</organism>
<dbReference type="EMBL" id="CAMPGE010018311">
    <property type="protein sequence ID" value="CAI2376738.1"/>
    <property type="molecule type" value="Genomic_DNA"/>
</dbReference>
<dbReference type="AlphaFoldDB" id="A0AAD1XPK8"/>
<comment type="caution">
    <text evidence="1">The sequence shown here is derived from an EMBL/GenBank/DDBJ whole genome shotgun (WGS) entry which is preliminary data.</text>
</comment>
<proteinExistence type="predicted"/>
<sequence>MGDLPLLLFITQDCLIEDRARSLEGSFRKNFSFEKIFGTDLWISSFLRSNIDILALDFENQVEDILGLMKLVWLIMSQRRNLRGFQVQYNFRVVSSMELASRMGFLKLLSRVSSFCHNSRAYFSFYQGYQCPL</sequence>
<keyword evidence="2" id="KW-1185">Reference proteome</keyword>
<name>A0AAD1XPK8_EUPCR</name>
<reference evidence="1" key="1">
    <citation type="submission" date="2023-07" db="EMBL/GenBank/DDBJ databases">
        <authorList>
            <consortium name="AG Swart"/>
            <person name="Singh M."/>
            <person name="Singh A."/>
            <person name="Seah K."/>
            <person name="Emmerich C."/>
        </authorList>
    </citation>
    <scope>NUCLEOTIDE SEQUENCE</scope>
    <source>
        <strain evidence="1">DP1</strain>
    </source>
</reference>
<accession>A0AAD1XPK8</accession>
<protein>
    <submittedName>
        <fullName evidence="1">Uncharacterized protein</fullName>
    </submittedName>
</protein>
<dbReference type="Proteomes" id="UP001295684">
    <property type="component" value="Unassembled WGS sequence"/>
</dbReference>
<gene>
    <name evidence="1" type="ORF">ECRASSUSDP1_LOCUS18113</name>
</gene>
<evidence type="ECO:0000313" key="1">
    <source>
        <dbReference type="EMBL" id="CAI2376738.1"/>
    </source>
</evidence>